<feature type="chain" id="PRO_5022212938" description="Thyroglobulin type-1 domain-containing protein" evidence="2">
    <location>
        <begin position="20"/>
        <end position="137"/>
    </location>
</feature>
<organism evidence="3 4">
    <name type="scientific">Tigriopus californicus</name>
    <name type="common">Marine copepod</name>
    <dbReference type="NCBI Taxonomy" id="6832"/>
    <lineage>
        <taxon>Eukaryota</taxon>
        <taxon>Metazoa</taxon>
        <taxon>Ecdysozoa</taxon>
        <taxon>Arthropoda</taxon>
        <taxon>Crustacea</taxon>
        <taxon>Multicrustacea</taxon>
        <taxon>Hexanauplia</taxon>
        <taxon>Copepoda</taxon>
        <taxon>Harpacticoida</taxon>
        <taxon>Harpacticidae</taxon>
        <taxon>Tigriopus</taxon>
    </lineage>
</organism>
<dbReference type="OMA" id="REVYPEW"/>
<feature type="compositionally biased region" description="Acidic residues" evidence="1">
    <location>
        <begin position="128"/>
        <end position="137"/>
    </location>
</feature>
<dbReference type="EMBL" id="VCGU01000010">
    <property type="protein sequence ID" value="TRY68402.1"/>
    <property type="molecule type" value="Genomic_DNA"/>
</dbReference>
<feature type="signal peptide" evidence="2">
    <location>
        <begin position="1"/>
        <end position="19"/>
    </location>
</feature>
<name>A0A553NSI8_TIGCA</name>
<dbReference type="Proteomes" id="UP000318571">
    <property type="component" value="Chromosome 1"/>
</dbReference>
<evidence type="ECO:0000313" key="4">
    <source>
        <dbReference type="Proteomes" id="UP000318571"/>
    </source>
</evidence>
<reference evidence="3 4" key="1">
    <citation type="journal article" date="2018" name="Nat. Ecol. Evol.">
        <title>Genomic signatures of mitonuclear coevolution across populations of Tigriopus californicus.</title>
        <authorList>
            <person name="Barreto F.S."/>
            <person name="Watson E.T."/>
            <person name="Lima T.G."/>
            <person name="Willett C.S."/>
            <person name="Edmands S."/>
            <person name="Li W."/>
            <person name="Burton R.S."/>
        </authorList>
    </citation>
    <scope>NUCLEOTIDE SEQUENCE [LARGE SCALE GENOMIC DNA]</scope>
    <source>
        <strain evidence="3 4">San Diego</strain>
    </source>
</reference>
<evidence type="ECO:0000313" key="3">
    <source>
        <dbReference type="EMBL" id="TRY68402.1"/>
    </source>
</evidence>
<evidence type="ECO:0000256" key="2">
    <source>
        <dbReference type="SAM" id="SignalP"/>
    </source>
</evidence>
<gene>
    <name evidence="3" type="ORF">TCAL_10230</name>
</gene>
<proteinExistence type="predicted"/>
<keyword evidence="4" id="KW-1185">Reference proteome</keyword>
<keyword evidence="2" id="KW-0732">Signal</keyword>
<comment type="caution">
    <text evidence="3">The sequence shown here is derived from an EMBL/GenBank/DDBJ whole genome shotgun (WGS) entry which is preliminary data.</text>
</comment>
<dbReference type="AlphaFoldDB" id="A0A553NSI8"/>
<evidence type="ECO:0000256" key="1">
    <source>
        <dbReference type="SAM" id="MobiDB-lite"/>
    </source>
</evidence>
<feature type="region of interest" description="Disordered" evidence="1">
    <location>
        <begin position="118"/>
        <end position="137"/>
    </location>
</feature>
<accession>A0A553NSI8</accession>
<sequence>MGLSSVILFLSLFVGVTLGQLGGVRRPPEFFGSHGFRPGFHGFGVPTEREVYPEWFDVSDPDDCDKVPESVNTGKPRDLCQDANVGEQFCICVKRGGKIYTPVCGECRDPCTLRFVPDPFPRKKNNDNENDGTDNDY</sequence>
<protein>
    <recommendedName>
        <fullName evidence="5">Thyroglobulin type-1 domain-containing protein</fullName>
    </recommendedName>
</protein>
<evidence type="ECO:0008006" key="5">
    <source>
        <dbReference type="Google" id="ProtNLM"/>
    </source>
</evidence>